<dbReference type="EMBL" id="NASK01000051">
    <property type="protein sequence ID" value="OTQ53733.1"/>
    <property type="molecule type" value="Genomic_DNA"/>
</dbReference>
<proteinExistence type="predicted"/>
<dbReference type="AlphaFoldDB" id="A0A242NXY3"/>
<sequence>MGFQKGWTVLLPNLIPPTQKGIMIIMQFTDKQLEQLKPNAVENYISELVAYCDKNFPYLKNVMGEQNLREILALSIDKAKESGFTQRGPVQFYINMQIVLGAGFETDPQYPWIYKNLERNNNLPQLERTDRLYLQTKEYLDKIVGEQEKYLFDCANRLQHLTLDNMKVGRRDYIGDVHLMLHDMYPQKYQETEKDTLTALIRTGTEKAYHDYGFEQANHSAMIVLLMFIKGHKFDQDPFCPWANRDKLIKYKGSSNVLAERLEKRAKVWLDAAIKNNPIQRQG</sequence>
<organism evidence="1 2">
    <name type="scientific">Gilliamella apis</name>
    <dbReference type="NCBI Taxonomy" id="1970738"/>
    <lineage>
        <taxon>Bacteria</taxon>
        <taxon>Pseudomonadati</taxon>
        <taxon>Pseudomonadota</taxon>
        <taxon>Gammaproteobacteria</taxon>
        <taxon>Orbales</taxon>
        <taxon>Orbaceae</taxon>
        <taxon>Gilliamella</taxon>
    </lineage>
</organism>
<name>A0A242NXY3_9GAMM</name>
<evidence type="ECO:0000313" key="1">
    <source>
        <dbReference type="EMBL" id="OTQ53733.1"/>
    </source>
</evidence>
<dbReference type="Proteomes" id="UP000194968">
    <property type="component" value="Unassembled WGS sequence"/>
</dbReference>
<protein>
    <submittedName>
        <fullName evidence="1">Uncharacterized protein</fullName>
    </submittedName>
</protein>
<comment type="caution">
    <text evidence="1">The sequence shown here is derived from an EMBL/GenBank/DDBJ whole genome shotgun (WGS) entry which is preliminary data.</text>
</comment>
<reference evidence="1 2" key="1">
    <citation type="submission" date="2017-03" db="EMBL/GenBank/DDBJ databases">
        <title>Comparative genomics of honeybee gut symbionts reveal geographically distinct and subgroup specific antibiotic resistance.</title>
        <authorList>
            <person name="Ludvigsen J."/>
            <person name="Porcellato D."/>
            <person name="Labee-Lund T.M."/>
            <person name="Amdam G.V."/>
            <person name="Rudi K."/>
        </authorList>
    </citation>
    <scope>NUCLEOTIDE SEQUENCE [LARGE SCALE GENOMIC DNA]</scope>
    <source>
        <strain evidence="1 2">A-4-12</strain>
    </source>
</reference>
<evidence type="ECO:0000313" key="2">
    <source>
        <dbReference type="Proteomes" id="UP000194968"/>
    </source>
</evidence>
<gene>
    <name evidence="1" type="ORF">B6D06_00625</name>
</gene>
<dbReference type="OrthoDB" id="7066697at2"/>
<accession>A0A242NXY3</accession>
<dbReference type="RefSeq" id="WP_086319814.1">
    <property type="nucleotide sequence ID" value="NZ_NASK01000051.1"/>
</dbReference>